<dbReference type="Proteomes" id="UP000193083">
    <property type="component" value="Unassembled WGS sequence"/>
</dbReference>
<feature type="chain" id="PRO_5012326985" description="Avidin family protein" evidence="1">
    <location>
        <begin position="21"/>
        <end position="119"/>
    </location>
</feature>
<reference evidence="3" key="1">
    <citation type="submission" date="2017-04" db="EMBL/GenBank/DDBJ databases">
        <authorList>
            <person name="Varghese N."/>
            <person name="Submissions S."/>
        </authorList>
    </citation>
    <scope>NUCLEOTIDE SEQUENCE [LARGE SCALE GENOMIC DNA]</scope>
    <source>
        <strain evidence="3">B5P</strain>
    </source>
</reference>
<evidence type="ECO:0000313" key="3">
    <source>
        <dbReference type="Proteomes" id="UP000193083"/>
    </source>
</evidence>
<accession>A0A1X7P924</accession>
<dbReference type="OrthoDB" id="9810038at2"/>
<proteinExistence type="predicted"/>
<evidence type="ECO:0000256" key="1">
    <source>
        <dbReference type="SAM" id="SignalP"/>
    </source>
</evidence>
<sequence>MFRTFALGLALAGLASVAQAQNIGGSYTVEGTNHNGSTYEGTADITLTSDTTCEIHWVTGSTESHGICSRNDNAFAAAYVLEDSIGLVIYKINADGSMEGLWTIQGEGGTGTEKLTPAN</sequence>
<evidence type="ECO:0000313" key="2">
    <source>
        <dbReference type="EMBL" id="SMH47390.1"/>
    </source>
</evidence>
<keyword evidence="3" id="KW-1185">Reference proteome</keyword>
<protein>
    <recommendedName>
        <fullName evidence="4">Avidin family protein</fullName>
    </recommendedName>
</protein>
<dbReference type="AlphaFoldDB" id="A0A1X7P924"/>
<gene>
    <name evidence="2" type="ORF">SAMN02982922_3511</name>
</gene>
<feature type="signal peptide" evidence="1">
    <location>
        <begin position="1"/>
        <end position="20"/>
    </location>
</feature>
<keyword evidence="1" id="KW-0732">Signal</keyword>
<name>A0A1X7P924_9HYPH</name>
<dbReference type="EMBL" id="FXBL01000004">
    <property type="protein sequence ID" value="SMH47390.1"/>
    <property type="molecule type" value="Genomic_DNA"/>
</dbReference>
<evidence type="ECO:0008006" key="4">
    <source>
        <dbReference type="Google" id="ProtNLM"/>
    </source>
</evidence>
<organism evidence="2 3">
    <name type="scientific">Mesorhizobium australicum</name>
    <dbReference type="NCBI Taxonomy" id="536018"/>
    <lineage>
        <taxon>Bacteria</taxon>
        <taxon>Pseudomonadati</taxon>
        <taxon>Pseudomonadota</taxon>
        <taxon>Alphaproteobacteria</taxon>
        <taxon>Hyphomicrobiales</taxon>
        <taxon>Phyllobacteriaceae</taxon>
        <taxon>Mesorhizobium</taxon>
    </lineage>
</organism>
<dbReference type="RefSeq" id="WP_085465326.1">
    <property type="nucleotide sequence ID" value="NZ_FXBL01000004.1"/>
</dbReference>